<name>A0A239B5S2_9BACT</name>
<keyword evidence="2" id="KW-1185">Reference proteome</keyword>
<reference evidence="1 2" key="1">
    <citation type="submission" date="2017-06" db="EMBL/GenBank/DDBJ databases">
        <authorList>
            <person name="Kim H.J."/>
            <person name="Triplett B.A."/>
        </authorList>
    </citation>
    <scope>NUCLEOTIDE SEQUENCE [LARGE SCALE GENOMIC DNA]</scope>
    <source>
        <strain evidence="1 2">DSM 13116</strain>
    </source>
</reference>
<accession>A0A239B5S2</accession>
<organism evidence="1 2">
    <name type="scientific">Humidesulfovibrio mexicanus</name>
    <dbReference type="NCBI Taxonomy" id="147047"/>
    <lineage>
        <taxon>Bacteria</taxon>
        <taxon>Pseudomonadati</taxon>
        <taxon>Thermodesulfobacteriota</taxon>
        <taxon>Desulfovibrionia</taxon>
        <taxon>Desulfovibrionales</taxon>
        <taxon>Desulfovibrionaceae</taxon>
        <taxon>Humidesulfovibrio</taxon>
    </lineage>
</organism>
<gene>
    <name evidence="1" type="ORF">SAMN04488503_2414</name>
</gene>
<dbReference type="AlphaFoldDB" id="A0A239B5S2"/>
<protein>
    <submittedName>
        <fullName evidence="1">Uncharacterized protein</fullName>
    </submittedName>
</protein>
<sequence length="175" mass="19382">MSDDWGQHIGDDQLVHGLPKHMVGVASTDANAYWEIVPGKNACFACQAMRGKRFVHRPSPVHPNCNCEVRLVSQNARQRQIQTVATGTLQGYGDNETEKFTAGQIITAELHSLGPFTAGVWLRVDGEEERTTGLMLPGQVMKLEFSKFREAPVPWVVFLMCIGGDNSTITYRIHG</sequence>
<dbReference type="EMBL" id="FZOC01000004">
    <property type="protein sequence ID" value="SNS02588.1"/>
    <property type="molecule type" value="Genomic_DNA"/>
</dbReference>
<evidence type="ECO:0000313" key="2">
    <source>
        <dbReference type="Proteomes" id="UP000198324"/>
    </source>
</evidence>
<proteinExistence type="predicted"/>
<dbReference type="RefSeq" id="WP_089274609.1">
    <property type="nucleotide sequence ID" value="NZ_FZOC01000004.1"/>
</dbReference>
<evidence type="ECO:0000313" key="1">
    <source>
        <dbReference type="EMBL" id="SNS02588.1"/>
    </source>
</evidence>
<dbReference type="Proteomes" id="UP000198324">
    <property type="component" value="Unassembled WGS sequence"/>
</dbReference>